<evidence type="ECO:0000313" key="1">
    <source>
        <dbReference type="EMBL" id="MBP2023723.1"/>
    </source>
</evidence>
<proteinExistence type="predicted"/>
<gene>
    <name evidence="1" type="ORF">J2Z44_003565</name>
</gene>
<accession>A0ABS4K7H2</accession>
<dbReference type="EMBL" id="JAGGLL010000036">
    <property type="protein sequence ID" value="MBP2023723.1"/>
    <property type="molecule type" value="Genomic_DNA"/>
</dbReference>
<organism evidence="1 2">
    <name type="scientific">Clostridium punense</name>
    <dbReference type="NCBI Taxonomy" id="1054297"/>
    <lineage>
        <taxon>Bacteria</taxon>
        <taxon>Bacillati</taxon>
        <taxon>Bacillota</taxon>
        <taxon>Clostridia</taxon>
        <taxon>Eubacteriales</taxon>
        <taxon>Clostridiaceae</taxon>
        <taxon>Clostridium</taxon>
    </lineage>
</organism>
<dbReference type="Proteomes" id="UP001519308">
    <property type="component" value="Unassembled WGS sequence"/>
</dbReference>
<keyword evidence="2" id="KW-1185">Reference proteome</keyword>
<evidence type="ECO:0000313" key="2">
    <source>
        <dbReference type="Proteomes" id="UP001519308"/>
    </source>
</evidence>
<protein>
    <submittedName>
        <fullName evidence="1">Uncharacterized protein</fullName>
    </submittedName>
</protein>
<dbReference type="RefSeq" id="WP_021285170.1">
    <property type="nucleotide sequence ID" value="NZ_JAGGLL010000036.1"/>
</dbReference>
<reference evidence="1 2" key="1">
    <citation type="submission" date="2021-03" db="EMBL/GenBank/DDBJ databases">
        <title>Genomic Encyclopedia of Type Strains, Phase IV (KMG-IV): sequencing the most valuable type-strain genomes for metagenomic binning, comparative biology and taxonomic classification.</title>
        <authorList>
            <person name="Goeker M."/>
        </authorList>
    </citation>
    <scope>NUCLEOTIDE SEQUENCE [LARGE SCALE GENOMIC DNA]</scope>
    <source>
        <strain evidence="1 2">DSM 28650</strain>
    </source>
</reference>
<name>A0ABS4K7H2_9CLOT</name>
<sequence length="161" mass="17460">MNGFAGTSLNNSDYRNACGYQDSYRFSNTPFNSEVVTYAGPAANGGGDCALIHEQFAVNFTRNLAQTGPQTIYTATRFIRCQDSADIFPFGTIIARNLSAFPITIIISGDTGQTRTIPPNSEIVIVSNSIGQVDIDESLTQNGQARLLLLFDLYYPAFPAV</sequence>
<comment type="caution">
    <text evidence="1">The sequence shown here is derived from an EMBL/GenBank/DDBJ whole genome shotgun (WGS) entry which is preliminary data.</text>
</comment>